<name>A0ABT1ERJ4_9PROT</name>
<dbReference type="EMBL" id="JAMYZR010000009">
    <property type="protein sequence ID" value="MCP1246007.1"/>
    <property type="molecule type" value="Genomic_DNA"/>
</dbReference>
<reference evidence="1 2" key="1">
    <citation type="submission" date="2022-06" db="EMBL/GenBank/DDBJ databases">
        <title>Acetobacer genomes from food samples.</title>
        <authorList>
            <person name="Sombolestani A."/>
        </authorList>
    </citation>
    <scope>NUCLEOTIDE SEQUENCE [LARGE SCALE GENOMIC DNA]</scope>
    <source>
        <strain evidence="1 2">R-83281</strain>
    </source>
</reference>
<dbReference type="RefSeq" id="WP_253550262.1">
    <property type="nucleotide sequence ID" value="NZ_JAMYZR010000009.1"/>
</dbReference>
<keyword evidence="2" id="KW-1185">Reference proteome</keyword>
<sequence>MTQKTILEMISKYHKGYLGSFCTREGLPVEILTMRDRRGHILGYQGDSNELTTWCENGQFDKSCKSDTPYDLMCAREVPATQELWANEYENGRKEFFPTKEAAGFARTIGFVRTVHFREVLPGEGA</sequence>
<organism evidence="1 2">
    <name type="scientific">Acetobacter cerevisiae</name>
    <dbReference type="NCBI Taxonomy" id="178900"/>
    <lineage>
        <taxon>Bacteria</taxon>
        <taxon>Pseudomonadati</taxon>
        <taxon>Pseudomonadota</taxon>
        <taxon>Alphaproteobacteria</taxon>
        <taxon>Acetobacterales</taxon>
        <taxon>Acetobacteraceae</taxon>
        <taxon>Acetobacter</taxon>
    </lineage>
</organism>
<evidence type="ECO:0000313" key="2">
    <source>
        <dbReference type="Proteomes" id="UP001523543"/>
    </source>
</evidence>
<accession>A0ABT1ERJ4</accession>
<dbReference type="Proteomes" id="UP001523543">
    <property type="component" value="Unassembled WGS sequence"/>
</dbReference>
<comment type="caution">
    <text evidence="1">The sequence shown here is derived from an EMBL/GenBank/DDBJ whole genome shotgun (WGS) entry which is preliminary data.</text>
</comment>
<protein>
    <submittedName>
        <fullName evidence="1">Uncharacterized protein</fullName>
    </submittedName>
</protein>
<evidence type="ECO:0000313" key="1">
    <source>
        <dbReference type="EMBL" id="MCP1246007.1"/>
    </source>
</evidence>
<proteinExistence type="predicted"/>
<gene>
    <name evidence="1" type="ORF">NKW54_08645</name>
</gene>